<keyword evidence="5" id="KW-0472">Membrane</keyword>
<gene>
    <name evidence="9" type="ORF">KP005_09875</name>
</gene>
<comment type="similarity">
    <text evidence="2">Belongs to the membrane fusion protein (MFP) (TC 8.A.1) family.</text>
</comment>
<dbReference type="Pfam" id="PF25990">
    <property type="entry name" value="Beta-barrel_YknX"/>
    <property type="match status" value="1"/>
</dbReference>
<protein>
    <submittedName>
        <fullName evidence="9">Efflux RND transporter periplasmic adaptor subunit</fullName>
    </submittedName>
</protein>
<evidence type="ECO:0000259" key="7">
    <source>
        <dbReference type="Pfam" id="PF25917"/>
    </source>
</evidence>
<keyword evidence="5" id="KW-0812">Transmembrane</keyword>
<evidence type="ECO:0000259" key="6">
    <source>
        <dbReference type="Pfam" id="PF25876"/>
    </source>
</evidence>
<keyword evidence="3 4" id="KW-0175">Coiled coil</keyword>
<evidence type="ECO:0000313" key="10">
    <source>
        <dbReference type="Proteomes" id="UP000683493"/>
    </source>
</evidence>
<dbReference type="InterPro" id="IPR058624">
    <property type="entry name" value="MdtA-like_HH"/>
</dbReference>
<accession>A0ABX8JR02</accession>
<dbReference type="NCBIfam" id="TIGR01730">
    <property type="entry name" value="RND_mfp"/>
    <property type="match status" value="1"/>
</dbReference>
<evidence type="ECO:0000313" key="9">
    <source>
        <dbReference type="EMBL" id="QWV99556.1"/>
    </source>
</evidence>
<dbReference type="Proteomes" id="UP000683493">
    <property type="component" value="Chromosome"/>
</dbReference>
<dbReference type="PANTHER" id="PTHR32347:SF14">
    <property type="entry name" value="EFFLUX SYSTEM COMPONENT YKNX-RELATED"/>
    <property type="match status" value="1"/>
</dbReference>
<feature type="domain" description="Multidrug resistance protein MdtA-like alpha-helical hairpin" evidence="6">
    <location>
        <begin position="133"/>
        <end position="202"/>
    </location>
</feature>
<evidence type="ECO:0000256" key="5">
    <source>
        <dbReference type="SAM" id="Phobius"/>
    </source>
</evidence>
<name>A0ABX8JR02_9BACT</name>
<dbReference type="Pfam" id="PF25876">
    <property type="entry name" value="HH_MFP_RND"/>
    <property type="match status" value="1"/>
</dbReference>
<feature type="domain" description="YknX-like beta-barrel" evidence="8">
    <location>
        <begin position="253"/>
        <end position="326"/>
    </location>
</feature>
<dbReference type="EMBL" id="CP076724">
    <property type="protein sequence ID" value="QWV99556.1"/>
    <property type="molecule type" value="Genomic_DNA"/>
</dbReference>
<dbReference type="InterPro" id="IPR058625">
    <property type="entry name" value="MdtA-like_BSH"/>
</dbReference>
<dbReference type="Pfam" id="PF25917">
    <property type="entry name" value="BSH_RND"/>
    <property type="match status" value="1"/>
</dbReference>
<feature type="transmembrane region" description="Helical" evidence="5">
    <location>
        <begin position="31"/>
        <end position="49"/>
    </location>
</feature>
<evidence type="ECO:0000256" key="3">
    <source>
        <dbReference type="ARBA" id="ARBA00023054"/>
    </source>
</evidence>
<feature type="coiled-coil region" evidence="4">
    <location>
        <begin position="173"/>
        <end position="200"/>
    </location>
</feature>
<dbReference type="InterPro" id="IPR050465">
    <property type="entry name" value="UPF0194_transport"/>
</dbReference>
<organism evidence="9 10">
    <name type="scientific">Geomonas diazotrophica</name>
    <dbReference type="NCBI Taxonomy" id="2843197"/>
    <lineage>
        <taxon>Bacteria</taxon>
        <taxon>Pseudomonadati</taxon>
        <taxon>Thermodesulfobacteriota</taxon>
        <taxon>Desulfuromonadia</taxon>
        <taxon>Geobacterales</taxon>
        <taxon>Geobacteraceae</taxon>
        <taxon>Geomonas</taxon>
    </lineage>
</organism>
<keyword evidence="5" id="KW-1133">Transmembrane helix</keyword>
<sequence>MKENEAQRVEAASLEKLLKADPAGLLGKSRVWIVAAAVVAVLAAAAFSLRPAEKDPAPSFATEAVESGTLVVKVSATGNLQPTNQVDVGSELSGMVDKVLVDDNDRVRKGEVLALLDLSKLKDAVVKSRASLVAAQAQVLQMQATSAEARAALARYRQVAQLSGGKVPSKAELDTAEANVKRAEANEANARAAVTQAQANLQSDRTNLAKATIRSPINGVVLKRNVQPGQTVAASFTAPVLFTLAEDLSKMELQVDVDEADVGQVKVGQKALFTVDAYPGRKFDAVITRVSYGSQTKNNVVSYLTVLQVKNDDLSLRPGMTGSAEITTVTRDKAILVPNAALRFTPSSGEAAAKKPGGVIGALMPRPPAAQPKQITAGSKDGQRQVWVLQGGKPVAVEVKTGASNGKVTEVVAGALKPGMQVITETLETKQ</sequence>
<evidence type="ECO:0000259" key="8">
    <source>
        <dbReference type="Pfam" id="PF25990"/>
    </source>
</evidence>
<dbReference type="PANTHER" id="PTHR32347">
    <property type="entry name" value="EFFLUX SYSTEM COMPONENT YKNX-RELATED"/>
    <property type="match status" value="1"/>
</dbReference>
<evidence type="ECO:0000256" key="4">
    <source>
        <dbReference type="SAM" id="Coils"/>
    </source>
</evidence>
<dbReference type="InterPro" id="IPR006143">
    <property type="entry name" value="RND_pump_MFP"/>
</dbReference>
<evidence type="ECO:0000256" key="2">
    <source>
        <dbReference type="ARBA" id="ARBA00009477"/>
    </source>
</evidence>
<dbReference type="InterPro" id="IPR058636">
    <property type="entry name" value="Beta-barrel_YknX"/>
</dbReference>
<reference evidence="9 10" key="1">
    <citation type="submission" date="2021-06" db="EMBL/GenBank/DDBJ databases">
        <title>Gemonas diversity in paddy soil.</title>
        <authorList>
            <person name="Liu G."/>
        </authorList>
    </citation>
    <scope>NUCLEOTIDE SEQUENCE [LARGE SCALE GENOMIC DNA]</scope>
    <source>
        <strain evidence="9 10">RG29</strain>
    </source>
</reference>
<evidence type="ECO:0000256" key="1">
    <source>
        <dbReference type="ARBA" id="ARBA00004196"/>
    </source>
</evidence>
<keyword evidence="10" id="KW-1185">Reference proteome</keyword>
<comment type="subcellular location">
    <subcellularLocation>
        <location evidence="1">Cell envelope</location>
    </subcellularLocation>
</comment>
<proteinExistence type="inferred from homology"/>
<feature type="domain" description="Multidrug resistance protein MdtA-like barrel-sandwich hybrid" evidence="7">
    <location>
        <begin position="84"/>
        <end position="241"/>
    </location>
</feature>